<evidence type="ECO:0000259" key="2">
    <source>
        <dbReference type="Pfam" id="PF13763"/>
    </source>
</evidence>
<evidence type="ECO:0000313" key="4">
    <source>
        <dbReference type="Proteomes" id="UP000734218"/>
    </source>
</evidence>
<dbReference type="EMBL" id="JAATJE010000002">
    <property type="protein sequence ID" value="NJC34493.1"/>
    <property type="molecule type" value="Genomic_DNA"/>
</dbReference>
<dbReference type="InterPro" id="IPR025430">
    <property type="entry name" value="DUF4167"/>
</dbReference>
<dbReference type="RefSeq" id="WP_167954568.1">
    <property type="nucleotide sequence ID" value="NZ_JAATJE010000002.1"/>
</dbReference>
<feature type="compositionally biased region" description="Acidic residues" evidence="1">
    <location>
        <begin position="93"/>
        <end position="103"/>
    </location>
</feature>
<accession>A0ABX0XMS3</accession>
<feature type="compositionally biased region" description="Low complexity" evidence="1">
    <location>
        <begin position="189"/>
        <end position="202"/>
    </location>
</feature>
<gene>
    <name evidence="3" type="ORF">GGR88_002007</name>
</gene>
<protein>
    <recommendedName>
        <fullName evidence="2">DUF4167 domain-containing protein</fullName>
    </recommendedName>
</protein>
<feature type="region of interest" description="Disordered" evidence="1">
    <location>
        <begin position="77"/>
        <end position="280"/>
    </location>
</feature>
<feature type="compositionally biased region" description="Low complexity" evidence="1">
    <location>
        <begin position="16"/>
        <end position="25"/>
    </location>
</feature>
<name>A0ABX0XMS3_9SPHN</name>
<organism evidence="3 4">
    <name type="scientific">Sphingomonas jejuensis</name>
    <dbReference type="NCBI Taxonomy" id="904715"/>
    <lineage>
        <taxon>Bacteria</taxon>
        <taxon>Pseudomonadati</taxon>
        <taxon>Pseudomonadota</taxon>
        <taxon>Alphaproteobacteria</taxon>
        <taxon>Sphingomonadales</taxon>
        <taxon>Sphingomonadaceae</taxon>
        <taxon>Sphingomonas</taxon>
    </lineage>
</organism>
<feature type="compositionally biased region" description="Basic and acidic residues" evidence="1">
    <location>
        <begin position="104"/>
        <end position="181"/>
    </location>
</feature>
<proteinExistence type="predicted"/>
<dbReference type="Pfam" id="PF13763">
    <property type="entry name" value="DUF4167"/>
    <property type="match status" value="1"/>
</dbReference>
<keyword evidence="4" id="KW-1185">Reference proteome</keyword>
<feature type="compositionally biased region" description="Basic and acidic residues" evidence="1">
    <location>
        <begin position="77"/>
        <end position="92"/>
    </location>
</feature>
<dbReference type="Proteomes" id="UP000734218">
    <property type="component" value="Unassembled WGS sequence"/>
</dbReference>
<feature type="domain" description="DUF4167" evidence="2">
    <location>
        <begin position="9"/>
        <end position="80"/>
    </location>
</feature>
<evidence type="ECO:0000256" key="1">
    <source>
        <dbReference type="SAM" id="MobiDB-lite"/>
    </source>
</evidence>
<sequence>MINNRQAGRRRGRGGQQRPQGGRPEQGNRIDNRARGNASQLLEKYRNLASDAQRQGDRVTTEYYLQFADHYFRVLSESRPRAEDQPQRRQRDDFDDDADGDMMEDVRAEGARDDDRERGRFDREQRGDRDQRQDRERPERDGRSDRGDREDRADRDGRPQREPRADAGFEPRRERRARAPEMTDEQQPVATDAEAGETAGAEAVERPRRGRRPRQREEAVEQQADQDASGAGDPLGFADRLPPAIAPVPAAADGEEAAAPRRRTRRPRAEANDDGSIAAA</sequence>
<reference evidence="3 4" key="1">
    <citation type="submission" date="2020-03" db="EMBL/GenBank/DDBJ databases">
        <title>Genomic Encyclopedia of Type Strains, Phase IV (KMG-IV): sequencing the most valuable type-strain genomes for metagenomic binning, comparative biology and taxonomic classification.</title>
        <authorList>
            <person name="Goeker M."/>
        </authorList>
    </citation>
    <scope>NUCLEOTIDE SEQUENCE [LARGE SCALE GENOMIC DNA]</scope>
    <source>
        <strain evidence="3 4">DSM 27651</strain>
    </source>
</reference>
<comment type="caution">
    <text evidence="3">The sequence shown here is derived from an EMBL/GenBank/DDBJ whole genome shotgun (WGS) entry which is preliminary data.</text>
</comment>
<evidence type="ECO:0000313" key="3">
    <source>
        <dbReference type="EMBL" id="NJC34493.1"/>
    </source>
</evidence>
<feature type="region of interest" description="Disordered" evidence="1">
    <location>
        <begin position="1"/>
        <end position="39"/>
    </location>
</feature>